<name>A0ABU1TXV9_9BACL</name>
<dbReference type="InterPro" id="IPR005331">
    <property type="entry name" value="Sulfotransferase"/>
</dbReference>
<reference evidence="1 2" key="1">
    <citation type="submission" date="2023-07" db="EMBL/GenBank/DDBJ databases">
        <title>Sorghum-associated microbial communities from plants grown in Nebraska, USA.</title>
        <authorList>
            <person name="Schachtman D."/>
        </authorList>
    </citation>
    <scope>NUCLEOTIDE SEQUENCE [LARGE SCALE GENOMIC DNA]</scope>
    <source>
        <strain evidence="1 2">BE211</strain>
    </source>
</reference>
<proteinExistence type="predicted"/>
<dbReference type="EMBL" id="JAVDWA010000001">
    <property type="protein sequence ID" value="MDR7072036.1"/>
    <property type="molecule type" value="Genomic_DNA"/>
</dbReference>
<evidence type="ECO:0008006" key="3">
    <source>
        <dbReference type="Google" id="ProtNLM"/>
    </source>
</evidence>
<organism evidence="1 2">
    <name type="scientific">Fictibacillus barbaricus</name>
    <dbReference type="NCBI Taxonomy" id="182136"/>
    <lineage>
        <taxon>Bacteria</taxon>
        <taxon>Bacillati</taxon>
        <taxon>Bacillota</taxon>
        <taxon>Bacilli</taxon>
        <taxon>Bacillales</taxon>
        <taxon>Fictibacillaceae</taxon>
        <taxon>Fictibacillus</taxon>
    </lineage>
</organism>
<dbReference type="RefSeq" id="WP_310257162.1">
    <property type="nucleotide sequence ID" value="NZ_JAVDWA010000001.1"/>
</dbReference>
<comment type="caution">
    <text evidence="1">The sequence shown here is derived from an EMBL/GenBank/DDBJ whole genome shotgun (WGS) entry which is preliminary data.</text>
</comment>
<protein>
    <recommendedName>
        <fullName evidence="3">Sulfotransferase family protein</fullName>
    </recommendedName>
</protein>
<sequence length="260" mass="30745">MPNNNPDKDHILSNLITAPLPLYHKDFPIILFWNPKCGCTSLIKWFYFQVGLLQEANEFSEWIHHYREQIFEAQSDYQLSIKNEITHGNKDMYKLVRNPFKRAVSSYFAVLAVPEIMNQIAPGVKNGLSFRQFLYRLRAIGVNREEVNSHIAMQYIEGEELFIKNYIKLEEFNAEIRNFEKKYRLSASPLEEISKSHHHVSHNMNQNLKSLFADVNMFPSIMKNSQLPPYQNFYDAVTKRLVQKIYRNDFIMFGYDLNHL</sequence>
<evidence type="ECO:0000313" key="2">
    <source>
        <dbReference type="Proteomes" id="UP001258181"/>
    </source>
</evidence>
<keyword evidence="2" id="KW-1185">Reference proteome</keyword>
<dbReference type="Pfam" id="PF03567">
    <property type="entry name" value="Sulfotransfer_2"/>
    <property type="match status" value="1"/>
</dbReference>
<gene>
    <name evidence="1" type="ORF">J2X07_001011</name>
</gene>
<accession>A0ABU1TXV9</accession>
<dbReference type="Proteomes" id="UP001258181">
    <property type="component" value="Unassembled WGS sequence"/>
</dbReference>
<evidence type="ECO:0000313" key="1">
    <source>
        <dbReference type="EMBL" id="MDR7072036.1"/>
    </source>
</evidence>